<dbReference type="InterPro" id="IPR046520">
    <property type="entry name" value="DUF6697"/>
</dbReference>
<feature type="compositionally biased region" description="Low complexity" evidence="1">
    <location>
        <begin position="203"/>
        <end position="222"/>
    </location>
</feature>
<protein>
    <recommendedName>
        <fullName evidence="2">DUF6697 domain-containing protein</fullName>
    </recommendedName>
</protein>
<dbReference type="VEuPathDB" id="FungiDB:BD410DRAFT_823284"/>
<dbReference type="STRING" id="50990.A0A4R5XDA2"/>
<dbReference type="Proteomes" id="UP000294933">
    <property type="component" value="Unassembled WGS sequence"/>
</dbReference>
<dbReference type="EMBL" id="ML170156">
    <property type="protein sequence ID" value="TDL29029.1"/>
    <property type="molecule type" value="Genomic_DNA"/>
</dbReference>
<sequence length="598" mass="65506">MAQPETDLNGDLLQRLQKQVDEQSKTIARLLQLLKNANVLPESDLLPLSASISSPESLVASDFVNDPGMSSVEKPERGKHTSTVTPKRITFKESSSTEVSPNVRSSRRVRVPTEKMKARQALNAAKRSTPSPRTKKIVNADPSPLSKASSTQTTPNRKLTPFVLLPRLSSFSPSSRSSDSPTAKEVPTKDSVNESQDTNTLPSSSESADAAAAVKDVVMDEVPQPKEPAPPEPEATSSNLLPPSSEIRATDAQSDADAPGTEVEVEVESALSISQDEKNFKVEADRKGIKIDEFGQGHAEGSSGSSEPAPDVDKKKYVDSLNNPRISVKHAKQVSVLSTDSIFSRLTVVGLELLQINASPIDVDKTFTREFLSTTFGGAEQGLIVNVDHAKAQFLQHGCESFFCPNLTLNPYAPRIAGAPGLLFRPPAPHSSDMDLPTQRPVKVVVVFGTNECAYRGDYELRQSEPLSVDEWRQLSTQARNHWAAQIKKKKTGPHKRTQVSIFLRLTLGREPTVAEIDSFISDKKSLEALSEEQILAAFNEGSERLAVWAMKCVSFDDEFLNKIIEYLPKFVGRERGGKRKLLEDDESTKPAKSRKRT</sequence>
<evidence type="ECO:0000313" key="4">
    <source>
        <dbReference type="Proteomes" id="UP000294933"/>
    </source>
</evidence>
<evidence type="ECO:0000313" key="3">
    <source>
        <dbReference type="EMBL" id="TDL29029.1"/>
    </source>
</evidence>
<keyword evidence="4" id="KW-1185">Reference proteome</keyword>
<dbReference type="Pfam" id="PF20411">
    <property type="entry name" value="DUF6697"/>
    <property type="match status" value="1"/>
</dbReference>
<evidence type="ECO:0000256" key="1">
    <source>
        <dbReference type="SAM" id="MobiDB-lite"/>
    </source>
</evidence>
<feature type="region of interest" description="Disordered" evidence="1">
    <location>
        <begin position="579"/>
        <end position="598"/>
    </location>
</feature>
<feature type="region of interest" description="Disordered" evidence="1">
    <location>
        <begin position="292"/>
        <end position="316"/>
    </location>
</feature>
<evidence type="ECO:0000259" key="2">
    <source>
        <dbReference type="Pfam" id="PF20411"/>
    </source>
</evidence>
<feature type="compositionally biased region" description="Polar residues" evidence="1">
    <location>
        <begin position="146"/>
        <end position="157"/>
    </location>
</feature>
<feature type="compositionally biased region" description="Polar residues" evidence="1">
    <location>
        <begin position="193"/>
        <end position="202"/>
    </location>
</feature>
<feature type="domain" description="DUF6697" evidence="2">
    <location>
        <begin position="366"/>
        <end position="566"/>
    </location>
</feature>
<feature type="compositionally biased region" description="Low complexity" evidence="1">
    <location>
        <begin position="164"/>
        <end position="181"/>
    </location>
</feature>
<name>A0A4R5XDA2_9AGAM</name>
<organism evidence="3 4">
    <name type="scientific">Rickenella mellea</name>
    <dbReference type="NCBI Taxonomy" id="50990"/>
    <lineage>
        <taxon>Eukaryota</taxon>
        <taxon>Fungi</taxon>
        <taxon>Dikarya</taxon>
        <taxon>Basidiomycota</taxon>
        <taxon>Agaricomycotina</taxon>
        <taxon>Agaricomycetes</taxon>
        <taxon>Hymenochaetales</taxon>
        <taxon>Rickenellaceae</taxon>
        <taxon>Rickenella</taxon>
    </lineage>
</organism>
<reference evidence="3 4" key="1">
    <citation type="submission" date="2018-06" db="EMBL/GenBank/DDBJ databases">
        <title>A transcriptomic atlas of mushroom development highlights an independent origin of complex multicellularity.</title>
        <authorList>
            <consortium name="DOE Joint Genome Institute"/>
            <person name="Krizsan K."/>
            <person name="Almasi E."/>
            <person name="Merenyi Z."/>
            <person name="Sahu N."/>
            <person name="Viragh M."/>
            <person name="Koszo T."/>
            <person name="Mondo S."/>
            <person name="Kiss B."/>
            <person name="Balint B."/>
            <person name="Kues U."/>
            <person name="Barry K."/>
            <person name="Hegedus J.C."/>
            <person name="Henrissat B."/>
            <person name="Johnson J."/>
            <person name="Lipzen A."/>
            <person name="Ohm R."/>
            <person name="Nagy I."/>
            <person name="Pangilinan J."/>
            <person name="Yan J."/>
            <person name="Xiong Y."/>
            <person name="Grigoriev I.V."/>
            <person name="Hibbett D.S."/>
            <person name="Nagy L.G."/>
        </authorList>
    </citation>
    <scope>NUCLEOTIDE SEQUENCE [LARGE SCALE GENOMIC DNA]</scope>
    <source>
        <strain evidence="3 4">SZMC22713</strain>
    </source>
</reference>
<accession>A0A4R5XDA2</accession>
<dbReference type="OrthoDB" id="3176940at2759"/>
<gene>
    <name evidence="3" type="ORF">BD410DRAFT_823284</name>
</gene>
<feature type="region of interest" description="Disordered" evidence="1">
    <location>
        <begin position="62"/>
        <end position="272"/>
    </location>
</feature>
<dbReference type="AlphaFoldDB" id="A0A4R5XDA2"/>
<proteinExistence type="predicted"/>